<evidence type="ECO:0000256" key="1">
    <source>
        <dbReference type="SAM" id="MobiDB-lite"/>
    </source>
</evidence>
<accession>A0A9Q1ARK6</accession>
<comment type="caution">
    <text evidence="2">The sequence shown here is derived from an EMBL/GenBank/DDBJ whole genome shotgun (WGS) entry which is preliminary data.</text>
</comment>
<feature type="compositionally biased region" description="Low complexity" evidence="1">
    <location>
        <begin position="30"/>
        <end position="41"/>
    </location>
</feature>
<proteinExistence type="predicted"/>
<name>A0A9Q1ARK6_9SAUR</name>
<dbReference type="Proteomes" id="UP001142489">
    <property type="component" value="Unassembled WGS sequence"/>
</dbReference>
<evidence type="ECO:0000313" key="2">
    <source>
        <dbReference type="EMBL" id="KAJ7306027.1"/>
    </source>
</evidence>
<feature type="region of interest" description="Disordered" evidence="1">
    <location>
        <begin position="30"/>
        <end position="68"/>
    </location>
</feature>
<evidence type="ECO:0000313" key="3">
    <source>
        <dbReference type="Proteomes" id="UP001142489"/>
    </source>
</evidence>
<gene>
    <name evidence="2" type="ORF">JRQ81_010393</name>
</gene>
<dbReference type="EMBL" id="JAPFRF010000021">
    <property type="protein sequence ID" value="KAJ7306027.1"/>
    <property type="molecule type" value="Genomic_DNA"/>
</dbReference>
<reference evidence="2" key="1">
    <citation type="journal article" date="2023" name="DNA Res.">
        <title>Chromosome-level genome assembly of Phrynocephalus forsythii using third-generation DNA sequencing and Hi-C analysis.</title>
        <authorList>
            <person name="Qi Y."/>
            <person name="Zhao W."/>
            <person name="Zhao Y."/>
            <person name="Niu C."/>
            <person name="Cao S."/>
            <person name="Zhang Y."/>
        </authorList>
    </citation>
    <scope>NUCLEOTIDE SEQUENCE</scope>
    <source>
        <tissue evidence="2">Muscle</tissue>
    </source>
</reference>
<protein>
    <submittedName>
        <fullName evidence="2">Uncharacterized protein</fullName>
    </submittedName>
</protein>
<dbReference type="AlphaFoldDB" id="A0A9Q1ARK6"/>
<sequence>MGLQLPREDASAGKERPWLESSLASVSGSLQGSQLQTQALQKARLGSSWEGSKRTLRGAGAETSEGGA</sequence>
<organism evidence="2 3">
    <name type="scientific">Phrynocephalus forsythii</name>
    <dbReference type="NCBI Taxonomy" id="171643"/>
    <lineage>
        <taxon>Eukaryota</taxon>
        <taxon>Metazoa</taxon>
        <taxon>Chordata</taxon>
        <taxon>Craniata</taxon>
        <taxon>Vertebrata</taxon>
        <taxon>Euteleostomi</taxon>
        <taxon>Lepidosauria</taxon>
        <taxon>Squamata</taxon>
        <taxon>Bifurcata</taxon>
        <taxon>Unidentata</taxon>
        <taxon>Episquamata</taxon>
        <taxon>Toxicofera</taxon>
        <taxon>Iguania</taxon>
        <taxon>Acrodonta</taxon>
        <taxon>Agamidae</taxon>
        <taxon>Agaminae</taxon>
        <taxon>Phrynocephalus</taxon>
    </lineage>
</organism>
<keyword evidence="3" id="KW-1185">Reference proteome</keyword>